<evidence type="ECO:0000313" key="4">
    <source>
        <dbReference type="Proteomes" id="UP000198539"/>
    </source>
</evidence>
<feature type="signal peptide" evidence="1">
    <location>
        <begin position="1"/>
        <end position="21"/>
    </location>
</feature>
<dbReference type="STRING" id="564137.SAMN04488238_101622"/>
<sequence>MKTLISAIAVWGAVGSSPLSADEITADGLTALVAAQVVVLGEVHDNPQHHANQAAAVAAIAPAALVFEMLTPEQAAADYSAVLDDPQAMAEALGWAENGWPDFAMYHPIFVAAPQATLYGAWVQRDAARAVFERPLAQVFEGDAARFGLNGALPADQQTAREAMQMAAHCDALPAEMLPGMVAVQRLRDAVLAQSALQALTDTGGPVVVITGTGHARDDWGMPHLLRRAAPDVTVISVGQYEITPPESPPHDFWVVTDATERPDPCDAFR</sequence>
<organism evidence="3 4">
    <name type="scientific">Roseicitreum antarcticum</name>
    <dbReference type="NCBI Taxonomy" id="564137"/>
    <lineage>
        <taxon>Bacteria</taxon>
        <taxon>Pseudomonadati</taxon>
        <taxon>Pseudomonadota</taxon>
        <taxon>Alphaproteobacteria</taxon>
        <taxon>Rhodobacterales</taxon>
        <taxon>Paracoccaceae</taxon>
        <taxon>Roseicitreum</taxon>
    </lineage>
</organism>
<keyword evidence="1" id="KW-0732">Signal</keyword>
<dbReference type="AlphaFoldDB" id="A0A1H2SJF7"/>
<dbReference type="Proteomes" id="UP000198539">
    <property type="component" value="Unassembled WGS sequence"/>
</dbReference>
<proteinExistence type="predicted"/>
<feature type="chain" id="PRO_5011547044" evidence="1">
    <location>
        <begin position="22"/>
        <end position="270"/>
    </location>
</feature>
<evidence type="ECO:0000256" key="1">
    <source>
        <dbReference type="SAM" id="SignalP"/>
    </source>
</evidence>
<dbReference type="SUPFAM" id="SSF159501">
    <property type="entry name" value="EreA/ChaN-like"/>
    <property type="match status" value="1"/>
</dbReference>
<dbReference type="CDD" id="cd14727">
    <property type="entry name" value="ChanN-like"/>
    <property type="match status" value="1"/>
</dbReference>
<dbReference type="EMBL" id="FNOM01000001">
    <property type="protein sequence ID" value="SDW31657.1"/>
    <property type="molecule type" value="Genomic_DNA"/>
</dbReference>
<protein>
    <submittedName>
        <fullName evidence="3">Uncharacterized iron-regulated protein</fullName>
    </submittedName>
</protein>
<dbReference type="Pfam" id="PF04187">
    <property type="entry name" value="Cofac_haem_bdg"/>
    <property type="match status" value="1"/>
</dbReference>
<accession>A0A1H2SJF7</accession>
<keyword evidence="4" id="KW-1185">Reference proteome</keyword>
<dbReference type="OrthoDB" id="9795827at2"/>
<reference evidence="3 4" key="1">
    <citation type="submission" date="2016-10" db="EMBL/GenBank/DDBJ databases">
        <authorList>
            <person name="de Groot N.N."/>
        </authorList>
    </citation>
    <scope>NUCLEOTIDE SEQUENCE [LARGE SCALE GENOMIC DNA]</scope>
    <source>
        <strain evidence="3 4">CGMCC 1.8894</strain>
    </source>
</reference>
<evidence type="ECO:0000313" key="3">
    <source>
        <dbReference type="EMBL" id="SDW31657.1"/>
    </source>
</evidence>
<dbReference type="InterPro" id="IPR007314">
    <property type="entry name" value="Cofac_haem-bd_dom"/>
</dbReference>
<dbReference type="Gene3D" id="3.40.50.11550">
    <property type="match status" value="2"/>
</dbReference>
<feature type="domain" description="Haem-binding uptake Tiki superfamily ChaN" evidence="2">
    <location>
        <begin position="31"/>
        <end position="225"/>
    </location>
</feature>
<evidence type="ECO:0000259" key="2">
    <source>
        <dbReference type="Pfam" id="PF04187"/>
    </source>
</evidence>
<name>A0A1H2SJF7_9RHOB</name>
<gene>
    <name evidence="3" type="ORF">SAMN04488238_101622</name>
</gene>
<dbReference type="RefSeq" id="WP_092885210.1">
    <property type="nucleotide sequence ID" value="NZ_CP061498.1"/>
</dbReference>